<dbReference type="AlphaFoldDB" id="A0AAU3I5X7"/>
<gene>
    <name evidence="1" type="ORF">OG699_37940</name>
</gene>
<organism evidence="1">
    <name type="scientific">Streptomyces sp. NBC_01393</name>
    <dbReference type="NCBI Taxonomy" id="2903851"/>
    <lineage>
        <taxon>Bacteria</taxon>
        <taxon>Bacillati</taxon>
        <taxon>Actinomycetota</taxon>
        <taxon>Actinomycetes</taxon>
        <taxon>Kitasatosporales</taxon>
        <taxon>Streptomycetaceae</taxon>
        <taxon>Streptomyces</taxon>
    </lineage>
</organism>
<name>A0AAU3I5X7_9ACTN</name>
<protein>
    <recommendedName>
        <fullName evidence="2">Transposase</fullName>
    </recommendedName>
</protein>
<proteinExistence type="predicted"/>
<sequence>MPASPFRSYRPAERQEAAQALICQREKALKVLERDWRRERKALRQRLLMTRIQATRASIVSWQDYIAEGCPRVPNATTRV</sequence>
<evidence type="ECO:0000313" key="1">
    <source>
        <dbReference type="EMBL" id="WTZ13245.1"/>
    </source>
</evidence>
<dbReference type="EMBL" id="CP109546">
    <property type="protein sequence ID" value="WTZ13245.1"/>
    <property type="molecule type" value="Genomic_DNA"/>
</dbReference>
<accession>A0AAU3I5X7</accession>
<reference evidence="1" key="1">
    <citation type="submission" date="2022-10" db="EMBL/GenBank/DDBJ databases">
        <title>The complete genomes of actinobacterial strains from the NBC collection.</title>
        <authorList>
            <person name="Joergensen T.S."/>
            <person name="Alvarez Arevalo M."/>
            <person name="Sterndorff E.B."/>
            <person name="Faurdal D."/>
            <person name="Vuksanovic O."/>
            <person name="Mourched A.-S."/>
            <person name="Charusanti P."/>
            <person name="Shaw S."/>
            <person name="Blin K."/>
            <person name="Weber T."/>
        </authorList>
    </citation>
    <scope>NUCLEOTIDE SEQUENCE</scope>
    <source>
        <strain evidence="1">NBC_01393</strain>
    </source>
</reference>
<evidence type="ECO:0008006" key="2">
    <source>
        <dbReference type="Google" id="ProtNLM"/>
    </source>
</evidence>